<evidence type="ECO:0000256" key="6">
    <source>
        <dbReference type="ARBA" id="ARBA00022556"/>
    </source>
</evidence>
<dbReference type="GO" id="GO:0009245">
    <property type="term" value="P:lipid A biosynthetic process"/>
    <property type="evidence" value="ECO:0007669"/>
    <property type="project" value="UniProtKB-UniRule"/>
</dbReference>
<evidence type="ECO:0000256" key="2">
    <source>
        <dbReference type="ARBA" id="ARBA00002923"/>
    </source>
</evidence>
<dbReference type="HAMAP" id="MF_00388">
    <property type="entry name" value="LpxC"/>
    <property type="match status" value="1"/>
</dbReference>
<dbReference type="InterPro" id="IPR020568">
    <property type="entry name" value="Ribosomal_Su5_D2-typ_SF"/>
</dbReference>
<feature type="binding site" evidence="12">
    <location>
        <position position="234"/>
    </location>
    <ligand>
        <name>Zn(2+)</name>
        <dbReference type="ChEBI" id="CHEBI:29105"/>
    </ligand>
</feature>
<dbReference type="InterPro" id="IPR011334">
    <property type="entry name" value="UDP-acyl_GlcNac_deAcase_C"/>
</dbReference>
<evidence type="ECO:0000256" key="4">
    <source>
        <dbReference type="ARBA" id="ARBA00012745"/>
    </source>
</evidence>
<evidence type="ECO:0000256" key="3">
    <source>
        <dbReference type="ARBA" id="ARBA00005002"/>
    </source>
</evidence>
<keyword evidence="5 12" id="KW-0444">Lipid biosynthesis</keyword>
<accession>A0A059XW45</accession>
<dbReference type="UniPathway" id="UPA00359">
    <property type="reaction ID" value="UER00478"/>
</dbReference>
<sequence length="298" mass="33193">MRNQRTLKKAVHLNGVSLHSGKIAQVRILPAPPDSGIQFIRTDQGNLRIPALIHHVSQEKSVLSTTLEKEGVFVQTIEHLMSAINGFYLDNLNIEIDGPELPILDGSSIPYLQAFRSAGAHEQSLKQSFYTVSKVVEFEEGEKKIRIEPSQELSVEYSISFGSRLQQSFRFSLRKGDFESDIAHAKTFCFLEDIEKMQSAGLAKGGSMDNAIIIGQDGVINPSIQTYQDEFVRHKILDFLGDIRLLNKPLVGRFSVSRGGHAFHSRFLSFLLEKDLLVPIESPNNVSPWIGLPVAVPV</sequence>
<dbReference type="NCBIfam" id="TIGR00325">
    <property type="entry name" value="lpxC"/>
    <property type="match status" value="1"/>
</dbReference>
<reference evidence="14" key="1">
    <citation type="submission" date="2014-02" db="EMBL/GenBank/DDBJ databases">
        <title>Complete genome sequence and comparative genomic analysis of the nitrogen-fixing bacterium Leptospirillum ferriphilum YSK.</title>
        <authorList>
            <person name="Guo X."/>
            <person name="Yin H."/>
            <person name="Liang Y."/>
            <person name="Hu Q."/>
            <person name="Ma L."/>
            <person name="Xiao Y."/>
            <person name="Zhang X."/>
            <person name="Qiu G."/>
            <person name="Liu X."/>
        </authorList>
    </citation>
    <scope>NUCLEOTIDE SEQUENCE [LARGE SCALE GENOMIC DNA]</scope>
    <source>
        <strain evidence="14">YSK</strain>
    </source>
</reference>
<evidence type="ECO:0000313" key="13">
    <source>
        <dbReference type="EMBL" id="AIA31300.1"/>
    </source>
</evidence>
<name>A0A059XW45_9BACT</name>
<dbReference type="PANTHER" id="PTHR33694">
    <property type="entry name" value="UDP-3-O-ACYL-N-ACETYLGLUCOSAMINE DEACETYLASE 1, MITOCHONDRIAL-RELATED"/>
    <property type="match status" value="1"/>
</dbReference>
<feature type="binding site" evidence="12">
    <location>
        <position position="79"/>
    </location>
    <ligand>
        <name>Zn(2+)</name>
        <dbReference type="ChEBI" id="CHEBI:29105"/>
    </ligand>
</feature>
<proteinExistence type="inferred from homology"/>
<dbReference type="EMBL" id="CP007243">
    <property type="protein sequence ID" value="AIA31300.1"/>
    <property type="molecule type" value="Genomic_DNA"/>
</dbReference>
<dbReference type="RefSeq" id="WP_038506403.1">
    <property type="nucleotide sequence ID" value="NZ_CP007243.1"/>
</dbReference>
<keyword evidence="7 12" id="KW-0479">Metal-binding</keyword>
<feature type="binding site" evidence="12">
    <location>
        <position position="238"/>
    </location>
    <ligand>
        <name>Zn(2+)</name>
        <dbReference type="ChEBI" id="CHEBI:29105"/>
    </ligand>
</feature>
<dbReference type="HOGENOM" id="CLU_046528_1_0_0"/>
<comment type="catalytic activity">
    <reaction evidence="11 12">
        <text>a UDP-3-O-[(3R)-3-hydroxyacyl]-N-acetyl-alpha-D-glucosamine + H2O = a UDP-3-O-[(3R)-3-hydroxyacyl]-alpha-D-glucosamine + acetate</text>
        <dbReference type="Rhea" id="RHEA:67816"/>
        <dbReference type="ChEBI" id="CHEBI:15377"/>
        <dbReference type="ChEBI" id="CHEBI:30089"/>
        <dbReference type="ChEBI" id="CHEBI:137740"/>
        <dbReference type="ChEBI" id="CHEBI:173225"/>
        <dbReference type="EC" id="3.5.1.108"/>
    </reaction>
</comment>
<dbReference type="InterPro" id="IPR015870">
    <property type="entry name" value="UDP-acyl_N-AcGlcN_deAcase_N"/>
</dbReference>
<reference evidence="13 14" key="2">
    <citation type="journal article" date="2015" name="Biomed. Res. Int.">
        <title>Effects of Arsenite Resistance on the Growth and Functional Gene Expression of Leptospirillum ferriphilum and Acidithiobacillus thiooxidans in Pure Culture and Coculture.</title>
        <authorList>
            <person name="Jiang H."/>
            <person name="Liang Y."/>
            <person name="Yin H."/>
            <person name="Xiao Y."/>
            <person name="Guo X."/>
            <person name="Xu Y."/>
            <person name="Hu Q."/>
            <person name="Liu H."/>
            <person name="Liu X."/>
        </authorList>
    </citation>
    <scope>NUCLEOTIDE SEQUENCE [LARGE SCALE GENOMIC DNA]</scope>
    <source>
        <strain evidence="13 14">YSK</strain>
    </source>
</reference>
<evidence type="ECO:0000256" key="1">
    <source>
        <dbReference type="ARBA" id="ARBA00001947"/>
    </source>
</evidence>
<dbReference type="PANTHER" id="PTHR33694:SF1">
    <property type="entry name" value="UDP-3-O-ACYL-N-ACETYLGLUCOSAMINE DEACETYLASE 1, MITOCHONDRIAL-RELATED"/>
    <property type="match status" value="1"/>
</dbReference>
<evidence type="ECO:0000256" key="8">
    <source>
        <dbReference type="ARBA" id="ARBA00022801"/>
    </source>
</evidence>
<dbReference type="Proteomes" id="UP000027059">
    <property type="component" value="Chromosome"/>
</dbReference>
<evidence type="ECO:0000256" key="12">
    <source>
        <dbReference type="HAMAP-Rule" id="MF_00388"/>
    </source>
</evidence>
<dbReference type="InterPro" id="IPR004463">
    <property type="entry name" value="UDP-acyl_GlcNac_deAcase"/>
</dbReference>
<dbReference type="Gene3D" id="3.30.230.20">
    <property type="entry name" value="lpxc deacetylase, domain 1"/>
    <property type="match status" value="1"/>
</dbReference>
<dbReference type="SUPFAM" id="SSF54211">
    <property type="entry name" value="Ribosomal protein S5 domain 2-like"/>
    <property type="match status" value="2"/>
</dbReference>
<keyword evidence="6 12" id="KW-0441">Lipid A biosynthesis</keyword>
<dbReference type="EC" id="3.5.1.108" evidence="4 12"/>
<dbReference type="KEGG" id="lfp:Y981_12775"/>
<dbReference type="AlphaFoldDB" id="A0A059XW45"/>
<gene>
    <name evidence="12" type="primary">lpxC</name>
    <name evidence="13" type="ORF">Y981_12775</name>
</gene>
<evidence type="ECO:0000313" key="14">
    <source>
        <dbReference type="Proteomes" id="UP000027059"/>
    </source>
</evidence>
<comment type="similarity">
    <text evidence="12">Belongs to the LpxC family.</text>
</comment>
<comment type="function">
    <text evidence="2 12">Catalyzes the hydrolysis of UDP-3-O-myristoyl-N-acetylglucosamine to form UDP-3-O-myristoylglucosamine and acetate, the committed step in lipid A biosynthesis.</text>
</comment>
<keyword evidence="10 12" id="KW-0443">Lipid metabolism</keyword>
<feature type="active site" description="Proton donor" evidence="12">
    <location>
        <position position="261"/>
    </location>
</feature>
<comment type="cofactor">
    <cofactor evidence="1 12">
        <name>Zn(2+)</name>
        <dbReference type="ChEBI" id="CHEBI:29105"/>
    </cofactor>
</comment>
<evidence type="ECO:0000256" key="10">
    <source>
        <dbReference type="ARBA" id="ARBA00023098"/>
    </source>
</evidence>
<dbReference type="GO" id="GO:0016020">
    <property type="term" value="C:membrane"/>
    <property type="evidence" value="ECO:0007669"/>
    <property type="project" value="GOC"/>
</dbReference>
<comment type="pathway">
    <text evidence="3 12">Glycolipid biosynthesis; lipid IV(A) biosynthesis; lipid IV(A) from (3R)-3-hydroxytetradecanoyl-[acyl-carrier-protein] and UDP-N-acetyl-alpha-D-glucosamine: step 2/6.</text>
</comment>
<organism evidence="13 14">
    <name type="scientific">Leptospirillum ferriphilum YSK</name>
    <dbReference type="NCBI Taxonomy" id="1441628"/>
    <lineage>
        <taxon>Bacteria</taxon>
        <taxon>Pseudomonadati</taxon>
        <taxon>Nitrospirota</taxon>
        <taxon>Nitrospiria</taxon>
        <taxon>Nitrospirales</taxon>
        <taxon>Nitrospiraceae</taxon>
        <taxon>Leptospirillum</taxon>
    </lineage>
</organism>
<dbReference type="Gene3D" id="3.30.1700.10">
    <property type="entry name" value="lpxc deacetylase, domain 2"/>
    <property type="match status" value="1"/>
</dbReference>
<evidence type="ECO:0000256" key="5">
    <source>
        <dbReference type="ARBA" id="ARBA00022516"/>
    </source>
</evidence>
<evidence type="ECO:0000256" key="7">
    <source>
        <dbReference type="ARBA" id="ARBA00022723"/>
    </source>
</evidence>
<keyword evidence="9 12" id="KW-0862">Zinc</keyword>
<dbReference type="Pfam" id="PF03331">
    <property type="entry name" value="LpxC"/>
    <property type="match status" value="1"/>
</dbReference>
<keyword evidence="8 12" id="KW-0378">Hydrolase</keyword>
<keyword evidence="14" id="KW-1185">Reference proteome</keyword>
<protein>
    <recommendedName>
        <fullName evidence="4 12">UDP-3-O-acyl-N-acetylglucosamine deacetylase</fullName>
        <shortName evidence="12">UDP-3-O-acyl-GlcNAc deacetylase</shortName>
        <ecNumber evidence="4 12">3.5.1.108</ecNumber>
    </recommendedName>
    <alternativeName>
        <fullName evidence="12">UDP-3-O-[R-3-hydroxymyristoyl]-N-acetylglucosamine deacetylase</fullName>
    </alternativeName>
</protein>
<evidence type="ECO:0000256" key="11">
    <source>
        <dbReference type="ARBA" id="ARBA00024535"/>
    </source>
</evidence>
<dbReference type="OrthoDB" id="9802746at2"/>
<dbReference type="GO" id="GO:0103117">
    <property type="term" value="F:UDP-3-O-acyl-N-acetylglucosamine deacetylase activity"/>
    <property type="evidence" value="ECO:0007669"/>
    <property type="project" value="UniProtKB-UniRule"/>
</dbReference>
<dbReference type="GO" id="GO:0046872">
    <property type="term" value="F:metal ion binding"/>
    <property type="evidence" value="ECO:0007669"/>
    <property type="project" value="UniProtKB-KW"/>
</dbReference>
<evidence type="ECO:0000256" key="9">
    <source>
        <dbReference type="ARBA" id="ARBA00022833"/>
    </source>
</evidence>